<organism evidence="1 2">
    <name type="scientific">Pendulispora albinea</name>
    <dbReference type="NCBI Taxonomy" id="2741071"/>
    <lineage>
        <taxon>Bacteria</taxon>
        <taxon>Pseudomonadati</taxon>
        <taxon>Myxococcota</taxon>
        <taxon>Myxococcia</taxon>
        <taxon>Myxococcales</taxon>
        <taxon>Sorangiineae</taxon>
        <taxon>Pendulisporaceae</taxon>
        <taxon>Pendulispora</taxon>
    </lineage>
</organism>
<reference evidence="1 2" key="1">
    <citation type="submission" date="2021-12" db="EMBL/GenBank/DDBJ databases">
        <title>Discovery of the Pendulisporaceae a myxobacterial family with distinct sporulation behavior and unique specialized metabolism.</title>
        <authorList>
            <person name="Garcia R."/>
            <person name="Popoff A."/>
            <person name="Bader C.D."/>
            <person name="Loehr J."/>
            <person name="Walesch S."/>
            <person name="Walt C."/>
            <person name="Boldt J."/>
            <person name="Bunk B."/>
            <person name="Haeckl F.J.F.P.J."/>
            <person name="Gunesch A.P."/>
            <person name="Birkelbach J."/>
            <person name="Nuebel U."/>
            <person name="Pietschmann T."/>
            <person name="Bach T."/>
            <person name="Mueller R."/>
        </authorList>
    </citation>
    <scope>NUCLEOTIDE SEQUENCE [LARGE SCALE GENOMIC DNA]</scope>
    <source>
        <strain evidence="1 2">MSr11954</strain>
    </source>
</reference>
<sequence>MVHEEMPVHPSRLGEPCAVDADCASGSSCSEAFPGIGSALQTHACTLDCARAPCPEGSTCVDLSFVRRDPPGSPRQMACLPSCTTDADCLGSARAGKCRNVGHDVDGGYVPGSICDPLECHRRGECPSGYACTKYFADACTVDDTGDIVPGGWCQKRP</sequence>
<evidence type="ECO:0000313" key="2">
    <source>
        <dbReference type="Proteomes" id="UP001370348"/>
    </source>
</evidence>
<keyword evidence="2" id="KW-1185">Reference proteome</keyword>
<dbReference type="EMBL" id="CP089984">
    <property type="protein sequence ID" value="WXB18619.1"/>
    <property type="molecule type" value="Genomic_DNA"/>
</dbReference>
<dbReference type="Proteomes" id="UP001370348">
    <property type="component" value="Chromosome"/>
</dbReference>
<evidence type="ECO:0000313" key="1">
    <source>
        <dbReference type="EMBL" id="WXB18619.1"/>
    </source>
</evidence>
<gene>
    <name evidence="1" type="ORF">LZC94_15430</name>
</gene>
<proteinExistence type="predicted"/>
<name>A0ABZ2M7Y6_9BACT</name>
<dbReference type="RefSeq" id="WP_394828250.1">
    <property type="nucleotide sequence ID" value="NZ_CP089984.1"/>
</dbReference>
<protein>
    <recommendedName>
        <fullName evidence="3">Disintegrin domain-containing protein</fullName>
    </recommendedName>
</protein>
<accession>A0ABZ2M7Y6</accession>
<evidence type="ECO:0008006" key="3">
    <source>
        <dbReference type="Google" id="ProtNLM"/>
    </source>
</evidence>